<dbReference type="Pfam" id="PF07155">
    <property type="entry name" value="ECF-ribofla_trS"/>
    <property type="match status" value="1"/>
</dbReference>
<organism evidence="2 3">
    <name type="scientific">Ruoffia tabacinasalis</name>
    <dbReference type="NCBI Taxonomy" id="87458"/>
    <lineage>
        <taxon>Bacteria</taxon>
        <taxon>Bacillati</taxon>
        <taxon>Bacillota</taxon>
        <taxon>Bacilli</taxon>
        <taxon>Lactobacillales</taxon>
        <taxon>Aerococcaceae</taxon>
        <taxon>Ruoffia</taxon>
    </lineage>
</organism>
<dbReference type="EMBL" id="VBSP01000073">
    <property type="protein sequence ID" value="TLQ38562.1"/>
    <property type="molecule type" value="Genomic_DNA"/>
</dbReference>
<dbReference type="Gene3D" id="1.10.1760.20">
    <property type="match status" value="1"/>
</dbReference>
<feature type="transmembrane region" description="Helical" evidence="1">
    <location>
        <begin position="55"/>
        <end position="76"/>
    </location>
</feature>
<feature type="transmembrane region" description="Helical" evidence="1">
    <location>
        <begin position="111"/>
        <end position="131"/>
    </location>
</feature>
<keyword evidence="1" id="KW-0812">Transmembrane</keyword>
<dbReference type="Proteomes" id="UP000306420">
    <property type="component" value="Unassembled WGS sequence"/>
</dbReference>
<dbReference type="InterPro" id="IPR009825">
    <property type="entry name" value="ECF_substrate-spec-like"/>
</dbReference>
<keyword evidence="1" id="KW-0472">Membrane</keyword>
<proteinExistence type="predicted"/>
<comment type="caution">
    <text evidence="2">The sequence shown here is derived from an EMBL/GenBank/DDBJ whole genome shotgun (WGS) entry which is preliminary data.</text>
</comment>
<evidence type="ECO:0008006" key="4">
    <source>
        <dbReference type="Google" id="ProtNLM"/>
    </source>
</evidence>
<dbReference type="AlphaFoldDB" id="A0A5R9DRQ6"/>
<accession>A0A5R9DRQ6</accession>
<gene>
    <name evidence="2" type="ORF">FEZ33_11680</name>
</gene>
<protein>
    <recommendedName>
        <fullName evidence="4">Niacin transporter</fullName>
    </recommendedName>
</protein>
<name>A0A5R9DRQ6_9LACT</name>
<evidence type="ECO:0000313" key="2">
    <source>
        <dbReference type="EMBL" id="TLQ38562.1"/>
    </source>
</evidence>
<dbReference type="OrthoDB" id="1631895at2"/>
<sequence>MTQQRQNTRDLVIASLLTALGILIPMIMPIKIILGPASYTLGSHIPIVMAMFRSPKIAAIVAVGTTLGFVAAGFPITIVLRALSHIVFATVGALYLKKLSNTLVNVKSRTLFSFFVNLIHAIAEVIVVYLLTAAGVNATSDNFIFTLIILVGLGTLIHGMVDFEISYQFTKTLEKRTRLNFAQIEL</sequence>
<feature type="transmembrane region" description="Helical" evidence="1">
    <location>
        <begin position="143"/>
        <end position="161"/>
    </location>
</feature>
<keyword evidence="1" id="KW-1133">Transmembrane helix</keyword>
<feature type="transmembrane region" description="Helical" evidence="1">
    <location>
        <begin position="12"/>
        <end position="34"/>
    </location>
</feature>
<evidence type="ECO:0000256" key="1">
    <source>
        <dbReference type="SAM" id="Phobius"/>
    </source>
</evidence>
<reference evidence="2 3" key="1">
    <citation type="submission" date="2019-05" db="EMBL/GenBank/DDBJ databases">
        <title>The metagenome of a microbial culture collection derived from dairy environment covers the genomic content of the human microbiome.</title>
        <authorList>
            <person name="Roder T."/>
            <person name="Wuthrich D."/>
            <person name="Sattari Z."/>
            <person name="Von Ah U."/>
            <person name="Bar C."/>
            <person name="Ronchi F."/>
            <person name="Macpherson A.J."/>
            <person name="Ganal-Vonarburg S.C."/>
            <person name="Bruggmann R."/>
            <person name="Vergeres G."/>
        </authorList>
    </citation>
    <scope>NUCLEOTIDE SEQUENCE [LARGE SCALE GENOMIC DNA]</scope>
    <source>
        <strain evidence="2 3">FAM 24227</strain>
    </source>
</reference>
<evidence type="ECO:0000313" key="3">
    <source>
        <dbReference type="Proteomes" id="UP000306420"/>
    </source>
</evidence>
<dbReference type="GO" id="GO:0016020">
    <property type="term" value="C:membrane"/>
    <property type="evidence" value="ECO:0007669"/>
    <property type="project" value="InterPro"/>
</dbReference>
<dbReference type="RefSeq" id="WP_138405548.1">
    <property type="nucleotide sequence ID" value="NZ_VBSP01000073.1"/>
</dbReference>